<sequence>MGGHARPEHGDALAAPGIYPTVAARRAPAPRAQARGVEPQFLAMQYRMHPALSAFPSMATYGGRITSGVYKTSRPSPLGFRWPVPDVPIAFVPVTRGFETKVGSSFTNQTEATMLVGLVRSVLQPGDLQAEDVGIITPYQEQVQLLKRLLPQNVECSTVDGFQGREKELILVSTVRASGKLGFVTDRRRTNVTLTRARRGLIVVGHAETLSQD</sequence>
<feature type="non-terminal residue" evidence="2">
    <location>
        <position position="213"/>
    </location>
</feature>
<dbReference type="InterPro" id="IPR027417">
    <property type="entry name" value="P-loop_NTPase"/>
</dbReference>
<dbReference type="InterPro" id="IPR041679">
    <property type="entry name" value="DNA2/NAM7-like_C"/>
</dbReference>
<evidence type="ECO:0000313" key="2">
    <source>
        <dbReference type="EMBL" id="CAK0858183.1"/>
    </source>
</evidence>
<accession>A0ABN9UGG2</accession>
<protein>
    <recommendedName>
        <fullName evidence="1">DNA2/NAM7 helicase-like C-terminal domain-containing protein</fullName>
    </recommendedName>
</protein>
<dbReference type="PANTHER" id="PTHR10887">
    <property type="entry name" value="DNA2/NAM7 HELICASE FAMILY"/>
    <property type="match status" value="1"/>
</dbReference>
<comment type="caution">
    <text evidence="2">The sequence shown here is derived from an EMBL/GenBank/DDBJ whole genome shotgun (WGS) entry which is preliminary data.</text>
</comment>
<dbReference type="Gene3D" id="3.40.50.300">
    <property type="entry name" value="P-loop containing nucleotide triphosphate hydrolases"/>
    <property type="match status" value="1"/>
</dbReference>
<organism evidence="2 3">
    <name type="scientific">Prorocentrum cordatum</name>
    <dbReference type="NCBI Taxonomy" id="2364126"/>
    <lineage>
        <taxon>Eukaryota</taxon>
        <taxon>Sar</taxon>
        <taxon>Alveolata</taxon>
        <taxon>Dinophyceae</taxon>
        <taxon>Prorocentrales</taxon>
        <taxon>Prorocentraceae</taxon>
        <taxon>Prorocentrum</taxon>
    </lineage>
</organism>
<dbReference type="InterPro" id="IPR045055">
    <property type="entry name" value="DNA2/NAM7-like"/>
</dbReference>
<evidence type="ECO:0000259" key="1">
    <source>
        <dbReference type="Pfam" id="PF13087"/>
    </source>
</evidence>
<reference evidence="2" key="1">
    <citation type="submission" date="2023-10" db="EMBL/GenBank/DDBJ databases">
        <authorList>
            <person name="Chen Y."/>
            <person name="Shah S."/>
            <person name="Dougan E. K."/>
            <person name="Thang M."/>
            <person name="Chan C."/>
        </authorList>
    </citation>
    <scope>NUCLEOTIDE SEQUENCE [LARGE SCALE GENOMIC DNA]</scope>
</reference>
<dbReference type="InterPro" id="IPR047187">
    <property type="entry name" value="SF1_C_Upf1"/>
</dbReference>
<dbReference type="SUPFAM" id="SSF52540">
    <property type="entry name" value="P-loop containing nucleoside triphosphate hydrolases"/>
    <property type="match status" value="1"/>
</dbReference>
<gene>
    <name evidence="2" type="ORF">PCOR1329_LOCUS48050</name>
</gene>
<dbReference type="PANTHER" id="PTHR10887:SF495">
    <property type="entry name" value="HELICASE SENATAXIN ISOFORM X1-RELATED"/>
    <property type="match status" value="1"/>
</dbReference>
<evidence type="ECO:0000313" key="3">
    <source>
        <dbReference type="Proteomes" id="UP001189429"/>
    </source>
</evidence>
<keyword evidence="3" id="KW-1185">Reference proteome</keyword>
<dbReference type="CDD" id="cd18808">
    <property type="entry name" value="SF1_C_Upf1"/>
    <property type="match status" value="1"/>
</dbReference>
<dbReference type="Proteomes" id="UP001189429">
    <property type="component" value="Unassembled WGS sequence"/>
</dbReference>
<feature type="domain" description="DNA2/NAM7 helicase-like C-terminal" evidence="1">
    <location>
        <begin position="35"/>
        <end position="207"/>
    </location>
</feature>
<proteinExistence type="predicted"/>
<dbReference type="Pfam" id="PF13087">
    <property type="entry name" value="AAA_12"/>
    <property type="match status" value="1"/>
</dbReference>
<name>A0ABN9UGG2_9DINO</name>
<dbReference type="EMBL" id="CAUYUJ010015797">
    <property type="protein sequence ID" value="CAK0858183.1"/>
    <property type="molecule type" value="Genomic_DNA"/>
</dbReference>